<name>A0ABQ8RVI6_PERAM</name>
<dbReference type="Proteomes" id="UP001148838">
    <property type="component" value="Unassembled WGS sequence"/>
</dbReference>
<evidence type="ECO:0000259" key="6">
    <source>
        <dbReference type="Pfam" id="PF13873"/>
    </source>
</evidence>
<keyword evidence="8" id="KW-1185">Reference proteome</keyword>
<evidence type="ECO:0000256" key="1">
    <source>
        <dbReference type="ARBA" id="ARBA00011764"/>
    </source>
</evidence>
<evidence type="ECO:0000313" key="8">
    <source>
        <dbReference type="Proteomes" id="UP001148838"/>
    </source>
</evidence>
<accession>A0ABQ8RVI6</accession>
<dbReference type="PANTHER" id="PTHR21411">
    <property type="entry name" value="APONTIC"/>
    <property type="match status" value="1"/>
</dbReference>
<gene>
    <name evidence="7" type="ORF">ANN_27857</name>
</gene>
<comment type="function">
    <text evidence="5">Involved in transvection phenomena (= synapsis-dependent gene expression), where the synaptic pairing of chromosomes carrying genes with which zeste interacts influences the expression of these genes. Zeste binds to DNA and stimulates transcription from a nearby promoter.</text>
</comment>
<keyword evidence="4" id="KW-0804">Transcription</keyword>
<feature type="domain" description="Myb/SANT-like DNA-binding" evidence="6">
    <location>
        <begin position="11"/>
        <end position="87"/>
    </location>
</feature>
<comment type="caution">
    <text evidence="7">The sequence shown here is derived from an EMBL/GenBank/DDBJ whole genome shotgun (WGS) entry which is preliminary data.</text>
</comment>
<comment type="subunit">
    <text evidence="1">Self-associates forming complexes of several hundred monomers.</text>
</comment>
<keyword evidence="3" id="KW-0805">Transcription regulation</keyword>
<evidence type="ECO:0000256" key="2">
    <source>
        <dbReference type="ARBA" id="ARBA00016807"/>
    </source>
</evidence>
<protein>
    <recommendedName>
        <fullName evidence="2">Regulatory protein zeste</fullName>
    </recommendedName>
</protein>
<evidence type="ECO:0000256" key="4">
    <source>
        <dbReference type="ARBA" id="ARBA00023163"/>
    </source>
</evidence>
<evidence type="ECO:0000256" key="3">
    <source>
        <dbReference type="ARBA" id="ARBA00023015"/>
    </source>
</evidence>
<dbReference type="PANTHER" id="PTHR21411:SF0">
    <property type="entry name" value="REGULATORY PROTEIN ZESTE"/>
    <property type="match status" value="1"/>
</dbReference>
<proteinExistence type="predicted"/>
<evidence type="ECO:0000256" key="5">
    <source>
        <dbReference type="ARBA" id="ARBA00025466"/>
    </source>
</evidence>
<dbReference type="EMBL" id="JAJSOF020000042">
    <property type="protein sequence ID" value="KAJ4425661.1"/>
    <property type="molecule type" value="Genomic_DNA"/>
</dbReference>
<evidence type="ECO:0000313" key="7">
    <source>
        <dbReference type="EMBL" id="KAJ4425661.1"/>
    </source>
</evidence>
<dbReference type="Pfam" id="PF13873">
    <property type="entry name" value="Myb_DNA-bind_5"/>
    <property type="match status" value="1"/>
</dbReference>
<dbReference type="InterPro" id="IPR028002">
    <property type="entry name" value="Myb_DNA-bind_5"/>
</dbReference>
<reference evidence="7 8" key="1">
    <citation type="journal article" date="2022" name="Allergy">
        <title>Genome assembly and annotation of Periplaneta americana reveal a comprehensive cockroach allergen profile.</title>
        <authorList>
            <person name="Wang L."/>
            <person name="Xiong Q."/>
            <person name="Saelim N."/>
            <person name="Wang L."/>
            <person name="Nong W."/>
            <person name="Wan A.T."/>
            <person name="Shi M."/>
            <person name="Liu X."/>
            <person name="Cao Q."/>
            <person name="Hui J.H.L."/>
            <person name="Sookrung N."/>
            <person name="Leung T.F."/>
            <person name="Tungtrongchitr A."/>
            <person name="Tsui S.K.W."/>
        </authorList>
    </citation>
    <scope>NUCLEOTIDE SEQUENCE [LARGE SCALE GENOMIC DNA]</scope>
    <source>
        <strain evidence="7">PWHHKU_190912</strain>
    </source>
</reference>
<sequence>MAREVTMMRMRGTNVSSFDKELLIELVNKYKEIIECKKTDELKIKEKDETWDKLRYEYNSNGRVTSRTTKQLRQFYVHLKRSAKKARSDERVERYKTGGGQCTTKVDESVLSLIEDQIEPNSNPFDCDSEYYGDAEIITTEQEARSCDTEENVNTKQLSLEDNTASLEMGTPGPASNTSLRVTPVAEALTGAENCNKQQTRVTKANLCRNNIAALAESRTSLCEKEMYLIQQKYNQEQQLMKMKMETEKLKQEAFREKLMYYKEKRKRVEDE</sequence>
<organism evidence="7 8">
    <name type="scientific">Periplaneta americana</name>
    <name type="common">American cockroach</name>
    <name type="synonym">Blatta americana</name>
    <dbReference type="NCBI Taxonomy" id="6978"/>
    <lineage>
        <taxon>Eukaryota</taxon>
        <taxon>Metazoa</taxon>
        <taxon>Ecdysozoa</taxon>
        <taxon>Arthropoda</taxon>
        <taxon>Hexapoda</taxon>
        <taxon>Insecta</taxon>
        <taxon>Pterygota</taxon>
        <taxon>Neoptera</taxon>
        <taxon>Polyneoptera</taxon>
        <taxon>Dictyoptera</taxon>
        <taxon>Blattodea</taxon>
        <taxon>Blattoidea</taxon>
        <taxon>Blattidae</taxon>
        <taxon>Blattinae</taxon>
        <taxon>Periplaneta</taxon>
    </lineage>
</organism>